<dbReference type="InterPro" id="IPR038333">
    <property type="entry name" value="T1MK-like_N_sf"/>
</dbReference>
<evidence type="ECO:0000256" key="1">
    <source>
        <dbReference type="ARBA" id="ARBA00006594"/>
    </source>
</evidence>
<evidence type="ECO:0000256" key="7">
    <source>
        <dbReference type="ARBA" id="ARBA00047942"/>
    </source>
</evidence>
<dbReference type="Proteomes" id="UP000244903">
    <property type="component" value="Chromosome"/>
</dbReference>
<dbReference type="AlphaFoldDB" id="A0AAD0NN65"/>
<keyword evidence="5" id="KW-0949">S-adenosyl-L-methionine</keyword>
<dbReference type="Pfam" id="PF12161">
    <property type="entry name" value="HsdM_N"/>
    <property type="match status" value="1"/>
</dbReference>
<dbReference type="RefSeq" id="WP_107746094.1">
    <property type="nucleotide sequence ID" value="NZ_CP015453.1"/>
</dbReference>
<evidence type="ECO:0000256" key="6">
    <source>
        <dbReference type="ARBA" id="ARBA00022747"/>
    </source>
</evidence>
<evidence type="ECO:0000313" key="11">
    <source>
        <dbReference type="Proteomes" id="UP000244903"/>
    </source>
</evidence>
<dbReference type="Pfam" id="PF02384">
    <property type="entry name" value="N6_Mtase"/>
    <property type="match status" value="1"/>
</dbReference>
<dbReference type="PRINTS" id="PR00507">
    <property type="entry name" value="N12N6MTFRASE"/>
</dbReference>
<evidence type="ECO:0000256" key="2">
    <source>
        <dbReference type="ARBA" id="ARBA00011900"/>
    </source>
</evidence>
<dbReference type="EMBL" id="CP015453">
    <property type="protein sequence ID" value="AWH96265.1"/>
    <property type="molecule type" value="Genomic_DNA"/>
</dbReference>
<evidence type="ECO:0000256" key="5">
    <source>
        <dbReference type="ARBA" id="ARBA00022691"/>
    </source>
</evidence>
<gene>
    <name evidence="10" type="ORF">A6048_12995</name>
</gene>
<feature type="domain" description="DNA methylase adenine-specific" evidence="8">
    <location>
        <begin position="154"/>
        <end position="457"/>
    </location>
</feature>
<protein>
    <recommendedName>
        <fullName evidence="2">site-specific DNA-methyltransferase (adenine-specific)</fullName>
        <ecNumber evidence="2">2.1.1.72</ecNumber>
    </recommendedName>
</protein>
<evidence type="ECO:0000313" key="10">
    <source>
        <dbReference type="EMBL" id="AWH96265.1"/>
    </source>
</evidence>
<dbReference type="InterPro" id="IPR022749">
    <property type="entry name" value="D12N6_MeTrfase_N"/>
</dbReference>
<dbReference type="GO" id="GO:0003677">
    <property type="term" value="F:DNA binding"/>
    <property type="evidence" value="ECO:0007669"/>
    <property type="project" value="InterPro"/>
</dbReference>
<organism evidence="10 11">
    <name type="scientific">Dietzia psychralcaliphila</name>
    <dbReference type="NCBI Taxonomy" id="139021"/>
    <lineage>
        <taxon>Bacteria</taxon>
        <taxon>Bacillati</taxon>
        <taxon>Actinomycetota</taxon>
        <taxon>Actinomycetes</taxon>
        <taxon>Mycobacteriales</taxon>
        <taxon>Dietziaceae</taxon>
        <taxon>Dietzia</taxon>
    </lineage>
</organism>
<dbReference type="GO" id="GO:0032259">
    <property type="term" value="P:methylation"/>
    <property type="evidence" value="ECO:0007669"/>
    <property type="project" value="UniProtKB-KW"/>
</dbReference>
<dbReference type="GO" id="GO:0008170">
    <property type="term" value="F:N-methyltransferase activity"/>
    <property type="evidence" value="ECO:0007669"/>
    <property type="project" value="InterPro"/>
</dbReference>
<keyword evidence="3 10" id="KW-0489">Methyltransferase</keyword>
<feature type="domain" description="N6 adenine-specific DNA methyltransferase N-terminal" evidence="9">
    <location>
        <begin position="18"/>
        <end position="142"/>
    </location>
</feature>
<evidence type="ECO:0000259" key="8">
    <source>
        <dbReference type="Pfam" id="PF02384"/>
    </source>
</evidence>
<comment type="catalytic activity">
    <reaction evidence="7">
        <text>a 2'-deoxyadenosine in DNA + S-adenosyl-L-methionine = an N(6)-methyl-2'-deoxyadenosine in DNA + S-adenosyl-L-homocysteine + H(+)</text>
        <dbReference type="Rhea" id="RHEA:15197"/>
        <dbReference type="Rhea" id="RHEA-COMP:12418"/>
        <dbReference type="Rhea" id="RHEA-COMP:12419"/>
        <dbReference type="ChEBI" id="CHEBI:15378"/>
        <dbReference type="ChEBI" id="CHEBI:57856"/>
        <dbReference type="ChEBI" id="CHEBI:59789"/>
        <dbReference type="ChEBI" id="CHEBI:90615"/>
        <dbReference type="ChEBI" id="CHEBI:90616"/>
        <dbReference type="EC" id="2.1.1.72"/>
    </reaction>
</comment>
<dbReference type="InterPro" id="IPR029063">
    <property type="entry name" value="SAM-dependent_MTases_sf"/>
</dbReference>
<dbReference type="InterPro" id="IPR003356">
    <property type="entry name" value="DNA_methylase_A-5"/>
</dbReference>
<dbReference type="SUPFAM" id="SSF53335">
    <property type="entry name" value="S-adenosyl-L-methionine-dependent methyltransferases"/>
    <property type="match status" value="1"/>
</dbReference>
<dbReference type="EC" id="2.1.1.72" evidence="2"/>
<comment type="similarity">
    <text evidence="1">Belongs to the N(4)/N(6)-methyltransferase family.</text>
</comment>
<dbReference type="GO" id="GO:0009007">
    <property type="term" value="F:site-specific DNA-methyltransferase (adenine-specific) activity"/>
    <property type="evidence" value="ECO:0007669"/>
    <property type="project" value="UniProtKB-EC"/>
</dbReference>
<dbReference type="Gene3D" id="1.20.1260.30">
    <property type="match status" value="1"/>
</dbReference>
<proteinExistence type="inferred from homology"/>
<evidence type="ECO:0000259" key="9">
    <source>
        <dbReference type="Pfam" id="PF12161"/>
    </source>
</evidence>
<keyword evidence="6" id="KW-0680">Restriction system</keyword>
<accession>A0AAD0NN65</accession>
<sequence length="496" mass="55920">MSARVTAKEPTTQARLQSVIKTSRQIMRKDAGLNGELDRLPQLAWLLFLKAFDDLEEERALVDEAYEPALPQPLRWSTWAHEKSVTGAPLIAFVNERLIPHLRTVHGSGRPGDPHDTLGHVFADVRNRMQSGHLLRQLVDQVDKISFTSRDEVHTMAMFYETMLKEMRDAAGDSGEFYTPRPVIRFVVDQVDPRPGEKVLDPACGTGGFLSEAYRHMTAGDISAADHEKVSAGLRGIEKKGLPYLLCQMNLLLQGVDRPNVTEGNALIHPLSEVKRDGVDVVMTNPPFGGEEERLILENFPTTFRTSETVWLFLQSVMARIEKSPRGRCGIVVPNSVLFDTGVGGRIKNDLLTRFNLHTVVRLPNGVFAPYTLIPSNILFFEKGEQGPVWFYEVPPPEGRKNYTKTKPMRYEEFEPCQRWWGGASREGRVENEQAWKVDFADIEAGGFNLDLHNPHRPDALDQRPPAELVAELIQTEKELLAVYEEMQAAIAEFEL</sequence>
<keyword evidence="4" id="KW-0808">Transferase</keyword>
<dbReference type="PANTHER" id="PTHR42933:SF4">
    <property type="entry name" value="TYPE I RESTRICTION ENZYME ECOKI METHYLASE SUBUNIT"/>
    <property type="match status" value="1"/>
</dbReference>
<keyword evidence="11" id="KW-1185">Reference proteome</keyword>
<dbReference type="PANTHER" id="PTHR42933">
    <property type="entry name" value="SLR6095 PROTEIN"/>
    <property type="match status" value="1"/>
</dbReference>
<dbReference type="REBASE" id="250543">
    <property type="entry name" value="M.DpsILA1ORF12995P"/>
</dbReference>
<dbReference type="GO" id="GO:0009307">
    <property type="term" value="P:DNA restriction-modification system"/>
    <property type="evidence" value="ECO:0007669"/>
    <property type="project" value="UniProtKB-KW"/>
</dbReference>
<reference evidence="10 11" key="1">
    <citation type="submission" date="2016-04" db="EMBL/GenBank/DDBJ databases">
        <title>Complete genome sequence of the haloalkaliphilic hydrocarbon-degrading bacterium Dietzia psychralcaliphila ILA-1T, isolated from a drain of a fish product-processing plant.</title>
        <authorList>
            <person name="Zhao J."/>
            <person name="Hu B."/>
            <person name="Geng S."/>
            <person name="Nie Y."/>
            <person name="Tang Y."/>
        </authorList>
    </citation>
    <scope>NUCLEOTIDE SEQUENCE [LARGE SCALE GENOMIC DNA]</scope>
    <source>
        <strain evidence="10 11">ILA-1</strain>
    </source>
</reference>
<dbReference type="InterPro" id="IPR051537">
    <property type="entry name" value="DNA_Adenine_Mtase"/>
</dbReference>
<evidence type="ECO:0000256" key="3">
    <source>
        <dbReference type="ARBA" id="ARBA00022603"/>
    </source>
</evidence>
<evidence type="ECO:0000256" key="4">
    <source>
        <dbReference type="ARBA" id="ARBA00022679"/>
    </source>
</evidence>
<name>A0AAD0NN65_9ACTN</name>
<dbReference type="Gene3D" id="3.40.50.150">
    <property type="entry name" value="Vaccinia Virus protein VP39"/>
    <property type="match status" value="1"/>
</dbReference>
<dbReference type="KEGG" id="dpc:A6048_12995"/>